<keyword evidence="7" id="KW-1185">Reference proteome</keyword>
<dbReference type="Gene3D" id="1.10.10.10">
    <property type="entry name" value="Winged helix-like DNA-binding domain superfamily/Winged helix DNA-binding domain"/>
    <property type="match status" value="1"/>
</dbReference>
<dbReference type="GO" id="GO:0003677">
    <property type="term" value="F:DNA binding"/>
    <property type="evidence" value="ECO:0007669"/>
    <property type="project" value="UniProtKB-KW"/>
</dbReference>
<dbReference type="NCBIfam" id="NF033788">
    <property type="entry name" value="HTH_metalloreg"/>
    <property type="match status" value="1"/>
</dbReference>
<dbReference type="GO" id="GO:0003700">
    <property type="term" value="F:DNA-binding transcription factor activity"/>
    <property type="evidence" value="ECO:0007669"/>
    <property type="project" value="InterPro"/>
</dbReference>
<dbReference type="PROSITE" id="PS50987">
    <property type="entry name" value="HTH_ARSR_2"/>
    <property type="match status" value="1"/>
</dbReference>
<keyword evidence="4" id="KW-0804">Transcription</keyword>
<dbReference type="InterPro" id="IPR051081">
    <property type="entry name" value="HTH_MetalResp_TranReg"/>
</dbReference>
<dbReference type="SMART" id="SM00418">
    <property type="entry name" value="HTH_ARSR"/>
    <property type="match status" value="1"/>
</dbReference>
<dbReference type="InterPro" id="IPR013538">
    <property type="entry name" value="ASHA1/2-like_C"/>
</dbReference>
<protein>
    <submittedName>
        <fullName evidence="6">Transcriptional regulator, ArsR family</fullName>
    </submittedName>
</protein>
<dbReference type="InterPro" id="IPR011991">
    <property type="entry name" value="ArsR-like_HTH"/>
</dbReference>
<keyword evidence="2" id="KW-0805">Transcription regulation</keyword>
<feature type="domain" description="HTH arsR-type" evidence="5">
    <location>
        <begin position="1"/>
        <end position="87"/>
    </location>
</feature>
<dbReference type="AlphaFoldDB" id="Q7D9L7"/>
<dbReference type="PANTHER" id="PTHR33154">
    <property type="entry name" value="TRANSCRIPTIONAL REGULATOR, ARSR FAMILY"/>
    <property type="match status" value="1"/>
</dbReference>
<sequence>MPDMLEVAAEPTRRRLLQLLAPGERTVTQLASQFTVTRSAISQHLGMLAEAGLVTARKQGRERYYRLDERGVLRLRALMESFWSDELDRLVADAAHYPPSQGDCAMPFEKAVVVPLDPTSTFALITQPDRLRRWMAVAARIELRTGGAYRWTVTPGHSAAGTVIDVDPGKRVVFTWGWEDHGDPPPGGSTVTITLTPVDGGTEVRLVHDGLTAQQAARHAKGWNHFLDRLVVAGQRGDAGPDEWAAAPDPLDELSCAEATLAVLQHVLRGIGASDLTRQTPCTEYDVSQLADHLLRSLAIIGAAAGAQLAPRDVDAPLETQVADAAQAVMEAWRRRGLAGTVELNSNQVPATVPVGILCLEFLVHAWDFAIATGSQVIASEPVSEYVLAVAGKVITPATRNSAGFAAPAAVGSFAPVLDRLIAFTGRQPTAGHVSAT</sequence>
<evidence type="ECO:0000259" key="5">
    <source>
        <dbReference type="PROSITE" id="PS50987"/>
    </source>
</evidence>
<dbReference type="InterPro" id="IPR017520">
    <property type="entry name" value="CHP03086"/>
</dbReference>
<evidence type="ECO:0000256" key="1">
    <source>
        <dbReference type="ARBA" id="ARBA00006817"/>
    </source>
</evidence>
<dbReference type="InterPro" id="IPR023393">
    <property type="entry name" value="START-like_dom_sf"/>
</dbReference>
<evidence type="ECO:0000256" key="4">
    <source>
        <dbReference type="ARBA" id="ARBA00023163"/>
    </source>
</evidence>
<gene>
    <name evidence="6" type="ordered locus">MT0605</name>
</gene>
<dbReference type="NCBIfam" id="TIGR03083">
    <property type="entry name" value="maleylpyruvate isomerase family mycothiol-dependent enzyme"/>
    <property type="match status" value="1"/>
</dbReference>
<dbReference type="Proteomes" id="UP000001020">
    <property type="component" value="Chromosome"/>
</dbReference>
<dbReference type="EMBL" id="AE000516">
    <property type="protein sequence ID" value="AAK44828.1"/>
    <property type="molecule type" value="Genomic_DNA"/>
</dbReference>
<dbReference type="PRINTS" id="PR00778">
    <property type="entry name" value="HTHARSR"/>
</dbReference>
<evidence type="ECO:0000313" key="7">
    <source>
        <dbReference type="Proteomes" id="UP000001020"/>
    </source>
</evidence>
<reference evidence="6 7" key="1">
    <citation type="journal article" date="2002" name="J. Bacteriol.">
        <title>Whole-genome comparison of Mycobacterium tuberculosis clinical and laboratory strains.</title>
        <authorList>
            <person name="Fleischmann R.D."/>
            <person name="Alland D."/>
            <person name="Eisen J.A."/>
            <person name="Carpenter L."/>
            <person name="White O."/>
            <person name="Peterson J."/>
            <person name="DeBoy R."/>
            <person name="Dodson R."/>
            <person name="Gwinn M."/>
            <person name="Haft D."/>
            <person name="Hickey E."/>
            <person name="Kolonay J.F."/>
            <person name="Nelson W.C."/>
            <person name="Umayam L.A."/>
            <person name="Ermolaeva M."/>
            <person name="Salzberg S.L."/>
            <person name="Delcher A."/>
            <person name="Utterback T."/>
            <person name="Weidman J."/>
            <person name="Khouri H."/>
            <person name="Gill J."/>
            <person name="Mikula A."/>
            <person name="Bishai W."/>
            <person name="Jacobs Jr W.R.Jr."/>
            <person name="Venter J.C."/>
            <person name="Fraser C.M."/>
        </authorList>
    </citation>
    <scope>NUCLEOTIDE SEQUENCE [LARGE SCALE GENOMIC DNA]</scope>
    <source>
        <strain evidence="7">CDC 1551 / Oshkosh</strain>
    </source>
</reference>
<keyword evidence="3" id="KW-0238">DNA-binding</keyword>
<dbReference type="InterPro" id="IPR017517">
    <property type="entry name" value="Maleyloyr_isom"/>
</dbReference>
<proteinExistence type="inferred from homology"/>
<dbReference type="HOGENOM" id="CLU_051661_0_0_11"/>
<dbReference type="CDD" id="cd07814">
    <property type="entry name" value="SRPBCC_CalC_Aha1-like"/>
    <property type="match status" value="1"/>
</dbReference>
<dbReference type="Gene3D" id="3.30.530.20">
    <property type="match status" value="1"/>
</dbReference>
<name>Q7D9L7_MYCTO</name>
<evidence type="ECO:0000256" key="2">
    <source>
        <dbReference type="ARBA" id="ARBA00023015"/>
    </source>
</evidence>
<dbReference type="InterPro" id="IPR036390">
    <property type="entry name" value="WH_DNA-bd_sf"/>
</dbReference>
<dbReference type="NCBIfam" id="TIGR03086">
    <property type="entry name" value="TIGR03086 family metal-binding protein"/>
    <property type="match status" value="1"/>
</dbReference>
<evidence type="ECO:0000313" key="6">
    <source>
        <dbReference type="EMBL" id="AAK44828.1"/>
    </source>
</evidence>
<dbReference type="KEGG" id="mtc:MT0605"/>
<organism evidence="6 7">
    <name type="scientific">Mycobacterium tuberculosis (strain CDC 1551 / Oshkosh)</name>
    <dbReference type="NCBI Taxonomy" id="83331"/>
    <lineage>
        <taxon>Bacteria</taxon>
        <taxon>Bacillati</taxon>
        <taxon>Actinomycetota</taxon>
        <taxon>Actinomycetes</taxon>
        <taxon>Mycobacteriales</taxon>
        <taxon>Mycobacteriaceae</taxon>
        <taxon>Mycobacterium</taxon>
        <taxon>Mycobacterium tuberculosis complex</taxon>
    </lineage>
</organism>
<dbReference type="SUPFAM" id="SSF46785">
    <property type="entry name" value="Winged helix' DNA-binding domain"/>
    <property type="match status" value="1"/>
</dbReference>
<dbReference type="SUPFAM" id="SSF109854">
    <property type="entry name" value="DinB/YfiT-like putative metalloenzymes"/>
    <property type="match status" value="1"/>
</dbReference>
<accession>Q7D9L7</accession>
<dbReference type="CDD" id="cd00090">
    <property type="entry name" value="HTH_ARSR"/>
    <property type="match status" value="1"/>
</dbReference>
<evidence type="ECO:0000256" key="3">
    <source>
        <dbReference type="ARBA" id="ARBA00023125"/>
    </source>
</evidence>
<dbReference type="Pfam" id="PF01022">
    <property type="entry name" value="HTH_5"/>
    <property type="match status" value="1"/>
</dbReference>
<dbReference type="InterPro" id="IPR001845">
    <property type="entry name" value="HTH_ArsR_DNA-bd_dom"/>
</dbReference>
<dbReference type="InterPro" id="IPR034660">
    <property type="entry name" value="DinB/YfiT-like"/>
</dbReference>
<dbReference type="SUPFAM" id="SSF55961">
    <property type="entry name" value="Bet v1-like"/>
    <property type="match status" value="1"/>
</dbReference>
<dbReference type="Pfam" id="PF08327">
    <property type="entry name" value="AHSA1"/>
    <property type="match status" value="1"/>
</dbReference>
<dbReference type="InterPro" id="IPR036388">
    <property type="entry name" value="WH-like_DNA-bd_sf"/>
</dbReference>
<comment type="similarity">
    <text evidence="1">Belongs to the AHA1 family.</text>
</comment>
<dbReference type="PANTHER" id="PTHR33154:SF33">
    <property type="entry name" value="TRANSCRIPTIONAL REPRESSOR SDPR"/>
    <property type="match status" value="1"/>
</dbReference>
<dbReference type="SMR" id="Q7D9L7"/>